<accession>A0A7S0N6H5</accession>
<organism evidence="2">
    <name type="scientific">Pyramimonas obovata</name>
    <dbReference type="NCBI Taxonomy" id="1411642"/>
    <lineage>
        <taxon>Eukaryota</taxon>
        <taxon>Viridiplantae</taxon>
        <taxon>Chlorophyta</taxon>
        <taxon>Pyramimonadophyceae</taxon>
        <taxon>Pyramimonadales</taxon>
        <taxon>Pyramimonadaceae</taxon>
        <taxon>Pyramimonas</taxon>
        <taxon>Pyramimonas incertae sedis</taxon>
    </lineage>
</organism>
<dbReference type="InterPro" id="IPR020471">
    <property type="entry name" value="AKR"/>
</dbReference>
<dbReference type="GO" id="GO:0016491">
    <property type="term" value="F:oxidoreductase activity"/>
    <property type="evidence" value="ECO:0007669"/>
    <property type="project" value="InterPro"/>
</dbReference>
<reference evidence="2" key="1">
    <citation type="submission" date="2021-01" db="EMBL/GenBank/DDBJ databases">
        <authorList>
            <person name="Corre E."/>
            <person name="Pelletier E."/>
            <person name="Niang G."/>
            <person name="Scheremetjew M."/>
            <person name="Finn R."/>
            <person name="Kale V."/>
            <person name="Holt S."/>
            <person name="Cochrane G."/>
            <person name="Meng A."/>
            <person name="Brown T."/>
            <person name="Cohen L."/>
        </authorList>
    </citation>
    <scope>NUCLEOTIDE SEQUENCE</scope>
    <source>
        <strain evidence="2">CCMP722</strain>
    </source>
</reference>
<name>A0A7S0N6H5_9CHLO</name>
<evidence type="ECO:0000259" key="1">
    <source>
        <dbReference type="Pfam" id="PF00248"/>
    </source>
</evidence>
<dbReference type="SUPFAM" id="SSF51430">
    <property type="entry name" value="NAD(P)-linked oxidoreductase"/>
    <property type="match status" value="1"/>
</dbReference>
<dbReference type="GO" id="GO:0005829">
    <property type="term" value="C:cytosol"/>
    <property type="evidence" value="ECO:0007669"/>
    <property type="project" value="TreeGrafter"/>
</dbReference>
<feature type="domain" description="NADP-dependent oxidoreductase" evidence="1">
    <location>
        <begin position="46"/>
        <end position="348"/>
    </location>
</feature>
<dbReference type="PANTHER" id="PTHR42686:SF1">
    <property type="entry name" value="GH17980P-RELATED"/>
    <property type="match status" value="1"/>
</dbReference>
<dbReference type="AlphaFoldDB" id="A0A7S0N6H5"/>
<gene>
    <name evidence="2" type="ORF">POBO1169_LOCUS5912</name>
</gene>
<dbReference type="Pfam" id="PF00248">
    <property type="entry name" value="Aldo_ket_red"/>
    <property type="match status" value="1"/>
</dbReference>
<dbReference type="EMBL" id="HBFA01011333">
    <property type="protein sequence ID" value="CAD8659522.1"/>
    <property type="molecule type" value="Transcribed_RNA"/>
</dbReference>
<sequence>MGKFVTLSVLPVAVACVGYAAMKVLSSASTSKVLLLRKGPLGKEDIIIGCSSLAGMYQPIGDSLAVETIKVALDAGFVDYDTAPHYGLGLSEERLGKGLKAHANGRPFRVWTKSGRIMKHVSDVKKEDTLEIGNIPGTPGCIFVEADLNLRPVLDYTGSGMRQSYEDSKARIGLDIYGLRIHDADEEDRLAQTLAKPGGGVEGMVELRSRGLISEVSLGMNEPAAILRVLRAFPKGTIDCVMVAGAWNLLDQDAAELLLECQKRNIRVHNAGIFASGLLVGGSTYKYGPAPPEVKQKTQAWRELCEEHRVPLPVAAFAFALLPSVVEKVAVGVKSPAEVKQALAWLEATKDVPTQLWRDAKLRGLLAECVPLP</sequence>
<dbReference type="InterPro" id="IPR036812">
    <property type="entry name" value="NAD(P)_OxRdtase_dom_sf"/>
</dbReference>
<dbReference type="Gene3D" id="3.20.20.100">
    <property type="entry name" value="NADP-dependent oxidoreductase domain"/>
    <property type="match status" value="1"/>
</dbReference>
<dbReference type="InterPro" id="IPR023210">
    <property type="entry name" value="NADP_OxRdtase_dom"/>
</dbReference>
<evidence type="ECO:0000313" key="2">
    <source>
        <dbReference type="EMBL" id="CAD8659522.1"/>
    </source>
</evidence>
<dbReference type="PANTHER" id="PTHR42686">
    <property type="entry name" value="GH17980P-RELATED"/>
    <property type="match status" value="1"/>
</dbReference>
<protein>
    <recommendedName>
        <fullName evidence="1">NADP-dependent oxidoreductase domain-containing protein</fullName>
    </recommendedName>
</protein>
<proteinExistence type="predicted"/>
<dbReference type="CDD" id="cd19152">
    <property type="entry name" value="AKR_AKR15A"/>
    <property type="match status" value="1"/>
</dbReference>
<dbReference type="PROSITE" id="PS51257">
    <property type="entry name" value="PROKAR_LIPOPROTEIN"/>
    <property type="match status" value="1"/>
</dbReference>